<dbReference type="InterPro" id="IPR053022">
    <property type="entry name" value="Chloroplast_translocon_comp"/>
</dbReference>
<keyword evidence="2" id="KW-0812">Transmembrane</keyword>
<keyword evidence="10" id="KW-0808">Transferase</keyword>
<organism evidence="10 11">
    <name type="scientific">Glycine soja</name>
    <name type="common">Wild soybean</name>
    <dbReference type="NCBI Taxonomy" id="3848"/>
    <lineage>
        <taxon>Eukaryota</taxon>
        <taxon>Viridiplantae</taxon>
        <taxon>Streptophyta</taxon>
        <taxon>Embryophyta</taxon>
        <taxon>Tracheophyta</taxon>
        <taxon>Spermatophyta</taxon>
        <taxon>Magnoliopsida</taxon>
        <taxon>eudicotyledons</taxon>
        <taxon>Gunneridae</taxon>
        <taxon>Pentapetalae</taxon>
        <taxon>rosids</taxon>
        <taxon>fabids</taxon>
        <taxon>Fabales</taxon>
        <taxon>Fabaceae</taxon>
        <taxon>Papilionoideae</taxon>
        <taxon>50 kb inversion clade</taxon>
        <taxon>NPAAA clade</taxon>
        <taxon>indigoferoid/millettioid clade</taxon>
        <taxon>Phaseoleae</taxon>
        <taxon>Glycine</taxon>
        <taxon>Glycine subgen. Soja</taxon>
    </lineage>
</organism>
<evidence type="ECO:0000259" key="7">
    <source>
        <dbReference type="Pfam" id="PF04357"/>
    </source>
</evidence>
<reference evidence="10 11" key="1">
    <citation type="submission" date="2018-09" db="EMBL/GenBank/DDBJ databases">
        <title>A high-quality reference genome of wild soybean provides a powerful tool to mine soybean genomes.</title>
        <authorList>
            <person name="Xie M."/>
            <person name="Chung C.Y.L."/>
            <person name="Li M.-W."/>
            <person name="Wong F.-L."/>
            <person name="Chan T.-F."/>
            <person name="Lam H.-M."/>
        </authorList>
    </citation>
    <scope>NUCLEOTIDE SEQUENCE [LARGE SCALE GENOMIC DNA]</scope>
    <source>
        <strain evidence="11">cv. W05</strain>
        <tissue evidence="10">Hypocotyl of etiolated seedlings</tissue>
    </source>
</reference>
<evidence type="ECO:0000313" key="11">
    <source>
        <dbReference type="Proteomes" id="UP000289340"/>
    </source>
</evidence>
<dbReference type="InterPro" id="IPR007452">
    <property type="entry name" value="TamB_C"/>
</dbReference>
<dbReference type="PANTHER" id="PTHR34457:SF3">
    <property type="entry name" value="PROTEIN TIC236, CHLOROPLASTIC"/>
    <property type="match status" value="1"/>
</dbReference>
<dbReference type="SUPFAM" id="SSF56672">
    <property type="entry name" value="DNA/RNA polymerases"/>
    <property type="match status" value="1"/>
</dbReference>
<dbReference type="EMBL" id="QZWG01000004">
    <property type="protein sequence ID" value="RZC15472.1"/>
    <property type="molecule type" value="Genomic_DNA"/>
</dbReference>
<keyword evidence="3" id="KW-0378">Hydrolase</keyword>
<dbReference type="CDD" id="cd09272">
    <property type="entry name" value="RNase_HI_RT_Ty1"/>
    <property type="match status" value="1"/>
</dbReference>
<dbReference type="EC" id="2.7.7.7" evidence="10"/>
<feature type="domain" description="Reverse transcriptase Ty1/copia-type" evidence="8">
    <location>
        <begin position="1661"/>
        <end position="1727"/>
    </location>
</feature>
<comment type="caution">
    <text evidence="10">The sequence shown here is derived from an EMBL/GenBank/DDBJ whole genome shotgun (WGS) entry which is preliminary data.</text>
</comment>
<evidence type="ECO:0000256" key="3">
    <source>
        <dbReference type="ARBA" id="ARBA00022750"/>
    </source>
</evidence>
<dbReference type="Proteomes" id="UP000289340">
    <property type="component" value="Chromosome 4"/>
</dbReference>
<proteinExistence type="predicted"/>
<dbReference type="GO" id="GO:0003887">
    <property type="term" value="F:DNA-directed DNA polymerase activity"/>
    <property type="evidence" value="ECO:0007669"/>
    <property type="project" value="UniProtKB-EC"/>
</dbReference>
<evidence type="ECO:0000313" key="10">
    <source>
        <dbReference type="EMBL" id="RZC15472.1"/>
    </source>
</evidence>
<evidence type="ECO:0000256" key="6">
    <source>
        <dbReference type="SAM" id="MobiDB-lite"/>
    </source>
</evidence>
<dbReference type="GO" id="GO:0004190">
    <property type="term" value="F:aspartic-type endopeptidase activity"/>
    <property type="evidence" value="ECO:0007669"/>
    <property type="project" value="UniProtKB-KW"/>
</dbReference>
<keyword evidence="10" id="KW-0548">Nucleotidyltransferase</keyword>
<comment type="subcellular location">
    <subcellularLocation>
        <location evidence="1">Membrane</location>
        <topology evidence="1">Single-pass membrane protein</topology>
    </subcellularLocation>
</comment>
<keyword evidence="3" id="KW-0645">Protease</keyword>
<dbReference type="PANTHER" id="PTHR34457">
    <property type="entry name" value="EMBRYO DEFECTIVE 2410"/>
    <property type="match status" value="1"/>
</dbReference>
<feature type="domain" description="Translocation and assembly module TamB C-terminal" evidence="7">
    <location>
        <begin position="695"/>
        <end position="939"/>
    </location>
</feature>
<evidence type="ECO:0000259" key="8">
    <source>
        <dbReference type="Pfam" id="PF07727"/>
    </source>
</evidence>
<keyword evidence="5" id="KW-0472">Membrane</keyword>
<dbReference type="InterPro" id="IPR013103">
    <property type="entry name" value="RVT_2"/>
</dbReference>
<dbReference type="Pfam" id="PF04357">
    <property type="entry name" value="TamB"/>
    <property type="match status" value="1"/>
</dbReference>
<dbReference type="InterPro" id="IPR043502">
    <property type="entry name" value="DNA/RNA_pol_sf"/>
</dbReference>
<feature type="region of interest" description="Disordered" evidence="6">
    <location>
        <begin position="1181"/>
        <end position="1208"/>
    </location>
</feature>
<name>A0A445KWX9_GLYSO</name>
<dbReference type="GO" id="GO:0005886">
    <property type="term" value="C:plasma membrane"/>
    <property type="evidence" value="ECO:0007669"/>
    <property type="project" value="InterPro"/>
</dbReference>
<evidence type="ECO:0000256" key="1">
    <source>
        <dbReference type="ARBA" id="ARBA00004167"/>
    </source>
</evidence>
<keyword evidence="11" id="KW-1185">Reference proteome</keyword>
<dbReference type="Pfam" id="PF07727">
    <property type="entry name" value="RVT_2"/>
    <property type="match status" value="2"/>
</dbReference>
<evidence type="ECO:0000259" key="9">
    <source>
        <dbReference type="Pfam" id="PF22936"/>
    </source>
</evidence>
<dbReference type="GO" id="GO:0009306">
    <property type="term" value="P:protein secretion"/>
    <property type="evidence" value="ECO:0007669"/>
    <property type="project" value="InterPro"/>
</dbReference>
<feature type="domain" description="Retrovirus-related Pol polyprotein from transposon TNT 1-94-like beta-barrel" evidence="9">
    <location>
        <begin position="1267"/>
        <end position="1311"/>
    </location>
</feature>
<feature type="compositionally biased region" description="Gly residues" evidence="6">
    <location>
        <begin position="1188"/>
        <end position="1201"/>
    </location>
</feature>
<dbReference type="Pfam" id="PF22936">
    <property type="entry name" value="Pol_BBD"/>
    <property type="match status" value="1"/>
</dbReference>
<dbReference type="InterPro" id="IPR054722">
    <property type="entry name" value="PolX-like_BBD"/>
</dbReference>
<evidence type="ECO:0000256" key="2">
    <source>
        <dbReference type="ARBA" id="ARBA00022692"/>
    </source>
</evidence>
<feature type="domain" description="Reverse transcriptase Ty1/copia-type" evidence="8">
    <location>
        <begin position="1546"/>
        <end position="1660"/>
    </location>
</feature>
<evidence type="ECO:0000256" key="5">
    <source>
        <dbReference type="ARBA" id="ARBA00023136"/>
    </source>
</evidence>
<accession>A0A445KWX9</accession>
<feature type="region of interest" description="Disordered" evidence="6">
    <location>
        <begin position="1435"/>
        <end position="1474"/>
    </location>
</feature>
<keyword evidence="3" id="KW-0064">Aspartyl protease</keyword>
<protein>
    <submittedName>
        <fullName evidence="10">Retrovirus-related Pol polyprotein from transposon RE2</fullName>
        <ecNumber evidence="10">2.7.7.7</ecNumber>
    </submittedName>
</protein>
<sequence length="1969" mass="218416">MRGFEFFSLVTPYTLDFPRALILKATGRIKFQGKVLRPSTTIIEHNFDKNKQHVQMLEKGSAASLVGEVSISGLKLNQLMLAPQMSGSLSVSPDCIKLNASGRPDESLVMDFVGPLQLSGESGLKSGQLMSISLHKGQLRANVDFQPCHSASLEVWHFPLDELELASLKGTIQRAEIQLNLQKRRGHGIISVLQPKFNGVLGEALDVAARWSGDVITIEKTILEQSYSYYEMQGEYVLPGTRDDNPVDIKGDGFLKRFLSGHLGSVISSMGRWRMKLEVPRAEVAEMLPLARLLSRSMDPAVLSRSKDFFIQSLQSIGLYSMSTQQLIELIREHHVPSNDVLEDLSLPGLLELKGRWHGSLNASGGGNGDTLAEFDFHGEDWEWGEYKTQCVLAVGTYSNVDGLHLEKILIQKDNATIHADGTLLGPKSNLHFAVLNFPVSLIPTVVQIIDSTASNAVHSLWQLLAPIRGILHMEGDLRGSLAKPECDAQIRLLDGAIGGIVLERAEVVASLTSTNRFLFNAKFEPLIQNGHVLIQGAIPVTFFQSNMSQQDVELDKNRATWAPEWVKKKNMGATDDARDKKVSRRRNEEGWNTQLAESLKGLNWQILDVREVRVDVDIKDGGMMLVTALTPYANWLYGSADIMLEVRGTVDQPVLNGYASLCRASISSPVFRNSLTNFGGTVHMKSNRLSIPSLESRIGRKGKLLVKGNLPLRTKEAALNDKIEFKCEVLEVQAKNILSGQVNSQVQITGSILQPNISGNIKLSQGEVYLPHDKGGAASNGFPSYPSALPRGSVDKSFASRYISRYFGSEAASPMAKNSQSSDCVNESIQVEKDMEEVQIKPNIGICLSNLKLVLGPELKIVYPFILNFAVSGELELNGLAHPKCIKPRGTLTFENGEVDLVAMQVRLKREHLNVARFEPDNGLDPMLDLTLVGSERQYRIHRRASNWQDFVEQDALSPIEVPAITVATATIRHLRPPSAAAGRHTLATGISPEFFFWVKMATSGPVFSFSGTSTIATAKLNWKNYLSWSASVELWFLGQGYHDHLEKNVNAVPNDKKLEWEKKAQEIFANDIQSLFDATVKVTALKQSNHDMIAHMGKARAAVEELRRFLVADSLEEVNRKLDKFVVLILRSLHSDFDHVRDQVLAGDQVPSMDSLITRLLRVPHALKDENLTDAVKTSAMVAPRGRGGGRNSRGGRNGRSGRPQCTYLAQVSKSEKSESKFSDEEYQEYLKLKSEKSSNQASSSSVPCFSTACVSQSIGSPSPWILDSGASDHISSNKSSFSSIFFSKIPHLVTVANGSKVASQGSGQEHGTGRLIGEGRESRGLYYLESSSPISCFASSKPKLLHDRLGHPSLSKLKIMVPSLKNLQVLDYVTFFEDTPFFSSSVDHSSSLQEVLPIPCPLGNSDQNVNEVPSSLPNSIEVVSPPLLTYHHRTRPADSTVPETSPRDSHPSPTSPPTMDPASSPVSHHSESAWPIAIRKGTRSTRNPHPIYNFLSYHRLSPSYSSFVFSLSSHHVPSNVHEALSHPGWRQAMIDEMQALENNGTWELVPLPPGKKTVGCRWVYAVKVGPNGEVDRLKARLVAKGYTQIYGLDYCDTFSPVTKITTVRLFLAMAAMRHWPLHQLDIKNAFLHGDLEEEIYMEQPPGFVAQGEYGLVWNDATKIVQLKEHLFSHFQTKDLGYLKYFLGIEVAQSRDGVVISQRKYALDILEETCMQNCRPVDSPMDPNLKLLADQSEMCPDPERYKRLVGKLIYLTITRPDISFAVGVVSQFMQNPHVDHWNAVMRILRYIKRAPGQGLLYEDKGNTQVSGYCDADWAGCPMDRRSTSGYCVSIGGNAISWKSKKQTVVARSSAEAEYRSMAMATCELMWIKQLLQELRFCEVGQMKLYCDNQAALHIASNPVFHERTKHIEIDYHFIREKLLSKEIITEFISSNDQPADILTKSLRGPRIQSICSKLGAYDLYAPA</sequence>
<gene>
    <name evidence="10" type="ORF">D0Y65_009032</name>
</gene>
<evidence type="ECO:0000256" key="4">
    <source>
        <dbReference type="ARBA" id="ARBA00022989"/>
    </source>
</evidence>
<keyword evidence="4" id="KW-1133">Transmembrane helix</keyword>